<dbReference type="Gene3D" id="1.25.10.10">
    <property type="entry name" value="Leucine-rich Repeat Variant"/>
    <property type="match status" value="2"/>
</dbReference>
<dbReference type="PANTHER" id="PTHR33321">
    <property type="match status" value="1"/>
</dbReference>
<dbReference type="SUPFAM" id="SSF48371">
    <property type="entry name" value="ARM repeat"/>
    <property type="match status" value="1"/>
</dbReference>
<feature type="compositionally biased region" description="Polar residues" evidence="12">
    <location>
        <begin position="630"/>
        <end position="639"/>
    </location>
</feature>
<name>A0AAN6J9Q5_9PEZI</name>
<feature type="compositionally biased region" description="Polar residues" evidence="12">
    <location>
        <begin position="1063"/>
        <end position="1089"/>
    </location>
</feature>
<dbReference type="GO" id="GO:0005874">
    <property type="term" value="C:microtubule"/>
    <property type="evidence" value="ECO:0007669"/>
    <property type="project" value="UniProtKB-KW"/>
</dbReference>
<feature type="compositionally biased region" description="Low complexity" evidence="12">
    <location>
        <begin position="1304"/>
        <end position="1320"/>
    </location>
</feature>
<evidence type="ECO:0000256" key="11">
    <source>
        <dbReference type="PROSITE-ProRule" id="PRU00103"/>
    </source>
</evidence>
<dbReference type="EMBL" id="JASUXU010000019">
    <property type="protein sequence ID" value="KAK0321743.1"/>
    <property type="molecule type" value="Genomic_DNA"/>
</dbReference>
<feature type="compositionally biased region" description="Low complexity" evidence="12">
    <location>
        <begin position="1006"/>
        <end position="1018"/>
    </location>
</feature>
<feature type="domain" description="TOG" evidence="13">
    <location>
        <begin position="684"/>
        <end position="930"/>
    </location>
</feature>
<dbReference type="InterPro" id="IPR024395">
    <property type="entry name" value="CLASP_N_dom"/>
</dbReference>
<feature type="region of interest" description="Disordered" evidence="12">
    <location>
        <begin position="249"/>
        <end position="269"/>
    </location>
</feature>
<comment type="caution">
    <text evidence="14">The sequence shown here is derived from an EMBL/GenBank/DDBJ whole genome shotgun (WGS) entry which is preliminary data.</text>
</comment>
<comment type="subunit">
    <text evidence="3">Interacts with microtubules.</text>
</comment>
<dbReference type="InterPro" id="IPR016024">
    <property type="entry name" value="ARM-type_fold"/>
</dbReference>
<dbReference type="PANTHER" id="PTHR33321:SF12">
    <property type="entry name" value="PLANT BASIC SECRETORY PROTEIN (BSP) FAMILY PROTEIN"/>
    <property type="match status" value="1"/>
</dbReference>
<protein>
    <submittedName>
        <fullName evidence="14">Suppressor of tub2 mutation</fullName>
    </submittedName>
</protein>
<dbReference type="InterPro" id="IPR007541">
    <property type="entry name" value="Uncharacterised_BSP"/>
</dbReference>
<comment type="function">
    <text evidence="10">Microtubule binding protein that promotes the stabilization of dynamic microtubules. Required for mitotic spindle formation.</text>
</comment>
<evidence type="ECO:0000256" key="9">
    <source>
        <dbReference type="ARBA" id="ARBA00023212"/>
    </source>
</evidence>
<evidence type="ECO:0000313" key="15">
    <source>
        <dbReference type="Proteomes" id="UP001168146"/>
    </source>
</evidence>
<feature type="compositionally biased region" description="Basic and acidic residues" evidence="12">
    <location>
        <begin position="949"/>
        <end position="959"/>
    </location>
</feature>
<evidence type="ECO:0000313" key="14">
    <source>
        <dbReference type="EMBL" id="KAK0321743.1"/>
    </source>
</evidence>
<dbReference type="Pfam" id="PF12348">
    <property type="entry name" value="CLASP_N"/>
    <property type="match status" value="2"/>
</dbReference>
<dbReference type="Pfam" id="PF04450">
    <property type="entry name" value="BSP"/>
    <property type="match status" value="1"/>
</dbReference>
<feature type="compositionally biased region" description="Polar residues" evidence="12">
    <location>
        <begin position="973"/>
        <end position="990"/>
    </location>
</feature>
<feature type="domain" description="TOG" evidence="13">
    <location>
        <begin position="399"/>
        <end position="622"/>
    </location>
</feature>
<evidence type="ECO:0000256" key="7">
    <source>
        <dbReference type="ARBA" id="ARBA00022737"/>
    </source>
</evidence>
<feature type="repeat" description="HEAT" evidence="11">
    <location>
        <begin position="495"/>
        <end position="529"/>
    </location>
</feature>
<evidence type="ECO:0000256" key="6">
    <source>
        <dbReference type="ARBA" id="ARBA00022701"/>
    </source>
</evidence>
<sequence length="1604" mass="175420">MPVIPSYFQTDMPAISRPSDDPAAASTLPIRKYKFKTPKLRLHLDDISHDGSSIFLSNVKGNEDLEQQVQNVLNLLYDHDTPQPPTRSVTLVLRAFPGVAYTTGIELDNDHKEIHINLDYIVNSKSEPRHEILGVICHELVHCFQWAAEGTCNGGLIEGVADYVRLNAGLAAKHWRQEAGGKWDGGYQHTGYFLQYLEDRFGAGTVKKLNQGLRKGPFDVKRLFGNCCSGKEVEQLWREYGEELARWETNDPQPSKTEEGKTVPTDTPPKFEEVQKKAKNDDSTLAIVEVLDDVCVFLPMRFSAETRYKAVRTGALSLSPTRVLFILQACTSVLVLWSTARMHRRRVRWTRRGRNVETGAGAKESLPSQRESFAGVAKQQGQSKTPVIKVCNTGPHICAYTSTMDPQSLLALLKKPAASSGEKLNALAEIKSSIKHSNLRLQECPVIFDCIRLAIAQQTSSSLALSAVSTLGHLIKRLKIQDASGRTIEQLAPRLFPVLQERLGDLKEPIRTAASQALTDLYPYFPQDVEHIIREEAIGGQHARAKETGMQWVVKMHGEEAMPFKSYVSPMVARLEDADGTVRDAAKAAIIELFSNAPDRAKTDLKKQMKAHAVRLSIEAQILSHLGASTTSRPQTANAQDHHEEFGASTRSQPAMDHVAQLAESVSSESAQPPPPETAPMDPLYVHSQREVDDIFRDMLPCFEGKEDEHNWTLRDKSAMKVRRLLKGNAPNEHHQAFMAGIKSVLDGILKVANSLRTTMATNGSQLVQELARTLGPALDGQVEQLLQNFIKMSAVTKPIAAQHGRTTCDAIFQNCSYHTRMMQHLWNAVQDKNASARQCVPEWLKIILKRQAGYKQHFESSGGLELAEKTIKKGLDDSKPTVKENMRAAYWTFARTWPDRADKIMASLDEKSKTALQKDSNNPNASLRASTNGAATSTSRPGHSSRMALREMLAEQRKAKAAGSLPDRASSAMANLSPAKSRSQANLNGTARGASNLRHESRVVSAASTASETPSEAKVPAGKSRSALMSGPVRRPRRPEPARPQTADPYAARRMLRPETPANGSPTNSPPKGTAGSKTSIPGSSTSRNRARTSGHMASPGGSPGIRSPVLTHSHPAPREMPEKGPASKGNSSTQNEDFTGAREDDFTMVLSAGRSLGSSSRAPNGFGHKRPGLGQTMSVDSGIPAVVEDDGFTMVMPNIQGHQPRARSPLAYRSPMKMMFDSAREQLERSASPPRDTLGGIEEALEAGVPRQDSPSKSRTPQPEEIQIYEDPFSGDAPAAAIDGERRVLTELQVNENVRVHSPTQSQGSSASPAGSPQRALDARSPLPAQQQTPQDRAETLRSRRLLTSGIERIQSKTLDAHGFRRVQDLARSNLDIWEGGSKYDELMGALLEYLQTFDQDPRLTQPPHKAAGLRAQALGLVRCLLTLQRKSALSWHPKALVTIFICRSAAADPGSHLLADLEKTAHEITAHAALEPCIDATLDYLPSASTTATNSNDKNSPASAPSIAMALTTLRRLLETASKHAVDLGSERKLQLTAAAARYLDDADADVRKADTELASDLFALFGSSKAEFWGEFRGTEEGRLGLLTYYIARKSRGVVG</sequence>
<dbReference type="GO" id="GO:0051301">
    <property type="term" value="P:cell division"/>
    <property type="evidence" value="ECO:0007669"/>
    <property type="project" value="UniProtKB-KW"/>
</dbReference>
<dbReference type="InterPro" id="IPR034085">
    <property type="entry name" value="TOG"/>
</dbReference>
<feature type="region of interest" description="Disordered" evidence="12">
    <location>
        <begin position="1302"/>
        <end position="1344"/>
    </location>
</feature>
<evidence type="ECO:0000256" key="5">
    <source>
        <dbReference type="ARBA" id="ARBA00022618"/>
    </source>
</evidence>
<evidence type="ECO:0000256" key="4">
    <source>
        <dbReference type="ARBA" id="ARBA00022490"/>
    </source>
</evidence>
<keyword evidence="6" id="KW-0493">Microtubule</keyword>
<comment type="similarity">
    <text evidence="2">Belongs to the CLASP family.</text>
</comment>
<keyword evidence="5" id="KW-0132">Cell division</keyword>
<proteinExistence type="inferred from homology"/>
<dbReference type="GO" id="GO:0005819">
    <property type="term" value="C:spindle"/>
    <property type="evidence" value="ECO:0007669"/>
    <property type="project" value="UniProtKB-SubCell"/>
</dbReference>
<keyword evidence="8" id="KW-0131">Cell cycle</keyword>
<dbReference type="SMART" id="SM01349">
    <property type="entry name" value="TOG"/>
    <property type="match status" value="2"/>
</dbReference>
<evidence type="ECO:0000256" key="10">
    <source>
        <dbReference type="ARBA" id="ARBA00024889"/>
    </source>
</evidence>
<dbReference type="InterPro" id="IPR011989">
    <property type="entry name" value="ARM-like"/>
</dbReference>
<evidence type="ECO:0000256" key="3">
    <source>
        <dbReference type="ARBA" id="ARBA00011375"/>
    </source>
</evidence>
<evidence type="ECO:0000259" key="13">
    <source>
        <dbReference type="SMART" id="SM01349"/>
    </source>
</evidence>
<feature type="region of interest" description="Disordered" evidence="12">
    <location>
        <begin position="913"/>
        <end position="1143"/>
    </location>
</feature>
<feature type="region of interest" description="Disordered" evidence="12">
    <location>
        <begin position="1157"/>
        <end position="1178"/>
    </location>
</feature>
<evidence type="ECO:0000256" key="8">
    <source>
        <dbReference type="ARBA" id="ARBA00022776"/>
    </source>
</evidence>
<accession>A0AAN6J9Q5</accession>
<feature type="compositionally biased region" description="Polar residues" evidence="12">
    <location>
        <begin position="1130"/>
        <end position="1139"/>
    </location>
</feature>
<feature type="region of interest" description="Disordered" evidence="12">
    <location>
        <begin position="1248"/>
        <end position="1280"/>
    </location>
</feature>
<evidence type="ECO:0000256" key="1">
    <source>
        <dbReference type="ARBA" id="ARBA00004186"/>
    </source>
</evidence>
<gene>
    <name evidence="14" type="primary">STU1_1</name>
    <name evidence="14" type="ORF">LTR82_007229</name>
</gene>
<dbReference type="InterPro" id="IPR021133">
    <property type="entry name" value="HEAT_type_2"/>
</dbReference>
<keyword evidence="4" id="KW-0963">Cytoplasm</keyword>
<dbReference type="Proteomes" id="UP001168146">
    <property type="component" value="Unassembled WGS sequence"/>
</dbReference>
<feature type="compositionally biased region" description="Polar residues" evidence="12">
    <location>
        <begin position="915"/>
        <end position="943"/>
    </location>
</feature>
<evidence type="ECO:0000256" key="2">
    <source>
        <dbReference type="ARBA" id="ARBA00009549"/>
    </source>
</evidence>
<evidence type="ECO:0000256" key="12">
    <source>
        <dbReference type="SAM" id="MobiDB-lite"/>
    </source>
</evidence>
<reference evidence="14" key="1">
    <citation type="submission" date="2021-12" db="EMBL/GenBank/DDBJ databases">
        <title>Black yeast isolated from Biological Soil Crust.</title>
        <authorList>
            <person name="Kurbessoian T."/>
        </authorList>
    </citation>
    <scope>NUCLEOTIDE SEQUENCE</scope>
    <source>
        <strain evidence="14">CCFEE 5208</strain>
    </source>
</reference>
<comment type="subcellular location">
    <subcellularLocation>
        <location evidence="1">Cytoplasm</location>
        <location evidence="1">Cytoskeleton</location>
        <location evidence="1">Spindle</location>
    </subcellularLocation>
</comment>
<feature type="region of interest" description="Disordered" evidence="12">
    <location>
        <begin position="630"/>
        <end position="683"/>
    </location>
</feature>
<keyword evidence="7" id="KW-0677">Repeat</keyword>
<organism evidence="14 15">
    <name type="scientific">Friedmanniomyces endolithicus</name>
    <dbReference type="NCBI Taxonomy" id="329885"/>
    <lineage>
        <taxon>Eukaryota</taxon>
        <taxon>Fungi</taxon>
        <taxon>Dikarya</taxon>
        <taxon>Ascomycota</taxon>
        <taxon>Pezizomycotina</taxon>
        <taxon>Dothideomycetes</taxon>
        <taxon>Dothideomycetidae</taxon>
        <taxon>Mycosphaerellales</taxon>
        <taxon>Teratosphaeriaceae</taxon>
        <taxon>Friedmanniomyces</taxon>
    </lineage>
</organism>
<keyword evidence="8" id="KW-0498">Mitosis</keyword>
<dbReference type="PROSITE" id="PS50077">
    <property type="entry name" value="HEAT_REPEAT"/>
    <property type="match status" value="1"/>
</dbReference>
<keyword evidence="9" id="KW-0206">Cytoskeleton</keyword>